<keyword evidence="2 5" id="KW-0456">Lyase</keyword>
<dbReference type="EC" id="4.3.1.7" evidence="5"/>
<keyword evidence="7" id="KW-1185">Reference proteome</keyword>
<dbReference type="GO" id="GO:0031471">
    <property type="term" value="C:ethanolamine degradation polyhedral organelle"/>
    <property type="evidence" value="ECO:0007669"/>
    <property type="project" value="UniProtKB-UniRule"/>
</dbReference>
<comment type="subcellular location">
    <subcellularLocation>
        <location evidence="5">Bacterial microcompartment</location>
    </subcellularLocation>
</comment>
<comment type="similarity">
    <text evidence="5">Belongs to the EutC family.</text>
</comment>
<dbReference type="InterPro" id="IPR042251">
    <property type="entry name" value="EutC_C"/>
</dbReference>
<dbReference type="PANTHER" id="PTHR39330:SF1">
    <property type="entry name" value="ETHANOLAMINE AMMONIA-LYASE SMALL SUBUNIT"/>
    <property type="match status" value="1"/>
</dbReference>
<protein>
    <recommendedName>
        <fullName evidence="5">Ethanolamine ammonia-lyase small subunit</fullName>
        <shortName evidence="5">EAL small subunit</shortName>
        <ecNumber evidence="5">4.3.1.7</ecNumber>
    </recommendedName>
</protein>
<keyword evidence="1 5" id="KW-0846">Cobalamin</keyword>
<accession>A0A4R1I2E5</accession>
<comment type="caution">
    <text evidence="6">The sequence shown here is derived from an EMBL/GenBank/DDBJ whole genome shotgun (WGS) entry which is preliminary data.</text>
</comment>
<dbReference type="PIRSF" id="PIRSF018982">
    <property type="entry name" value="EutC"/>
    <property type="match status" value="1"/>
</dbReference>
<comment type="subunit">
    <text evidence="5">The basic unit is a heterodimer which dimerizes to form tetramers. The heterotetramers trimerize; 6 large subunits form a core ring with 6 small subunits projecting outwards.</text>
</comment>
<dbReference type="AlphaFoldDB" id="A0A4R1I2E5"/>
<proteinExistence type="inferred from homology"/>
<dbReference type="GO" id="GO:0008851">
    <property type="term" value="F:ethanolamine ammonia-lyase activity"/>
    <property type="evidence" value="ECO:0007669"/>
    <property type="project" value="UniProtKB-UniRule"/>
</dbReference>
<feature type="binding site" evidence="5">
    <location>
        <position position="192"/>
    </location>
    <ligand>
        <name>adenosylcob(III)alamin</name>
        <dbReference type="ChEBI" id="CHEBI:18408"/>
    </ligand>
</feature>
<dbReference type="GO" id="GO:0046336">
    <property type="term" value="P:ethanolamine catabolic process"/>
    <property type="evidence" value="ECO:0007669"/>
    <property type="project" value="UniProtKB-UniRule"/>
</dbReference>
<dbReference type="Proteomes" id="UP000295030">
    <property type="component" value="Unassembled WGS sequence"/>
</dbReference>
<dbReference type="OrthoDB" id="114248at2"/>
<comment type="catalytic activity">
    <reaction evidence="5">
        <text>ethanolamine = acetaldehyde + NH4(+)</text>
        <dbReference type="Rhea" id="RHEA:15313"/>
        <dbReference type="ChEBI" id="CHEBI:15343"/>
        <dbReference type="ChEBI" id="CHEBI:28938"/>
        <dbReference type="ChEBI" id="CHEBI:57603"/>
        <dbReference type="EC" id="4.3.1.7"/>
    </reaction>
</comment>
<feature type="binding site" evidence="5">
    <location>
        <position position="171"/>
    </location>
    <ligand>
        <name>adenosylcob(III)alamin</name>
        <dbReference type="ChEBI" id="CHEBI:18408"/>
    </ligand>
</feature>
<comment type="cofactor">
    <cofactor evidence="5">
        <name>adenosylcob(III)alamin</name>
        <dbReference type="ChEBI" id="CHEBI:18408"/>
    </cofactor>
    <text evidence="5">Binds between the large and small subunits.</text>
</comment>
<dbReference type="Gene3D" id="1.10.30.40">
    <property type="entry name" value="Ethanolamine ammonia-lyase light chain (EutC), N-terminal domain"/>
    <property type="match status" value="1"/>
</dbReference>
<comment type="function">
    <text evidence="5">Catalyzes the deamination of various vicinal amino-alcohols to oxo compounds. Allows this organism to utilize ethanolamine as the sole source of nitrogen and carbon in the presence of external vitamin B12.</text>
</comment>
<sequence>MSDPAEDGDLPADKGIGNAVIEDSWRRLASITPARIALGRAGTGLPTREVLRFALAHAQARDAVHLPFDSARVAAEIAALGFETVEVKSAAPARDSYLRRPDLGRRLSEESVGLLGELGGAPADIAIVVADGLSSTAIHAQAVPFLTAFKARIAEAGWSVGPVCVASQARVALGDEVGELLKAQAVIVLIGERPGLSSPDSLGLYLTFAPRAGRSDAERNCISNVRGEGLSHDHAAFKLSWLLKEALARRLTGVALKDESDLLLIGGHPPPARIG</sequence>
<organism evidence="6 7">
    <name type="scientific">Ancylobacter aquaticus</name>
    <dbReference type="NCBI Taxonomy" id="100"/>
    <lineage>
        <taxon>Bacteria</taxon>
        <taxon>Pseudomonadati</taxon>
        <taxon>Pseudomonadota</taxon>
        <taxon>Alphaproteobacteria</taxon>
        <taxon>Hyphomicrobiales</taxon>
        <taxon>Xanthobacteraceae</taxon>
        <taxon>Ancylobacter</taxon>
    </lineage>
</organism>
<evidence type="ECO:0000313" key="7">
    <source>
        <dbReference type="Proteomes" id="UP000295030"/>
    </source>
</evidence>
<keyword evidence="3 5" id="KW-0170">Cobalt</keyword>
<name>A0A4R1I2E5_ANCAQ</name>
<dbReference type="GO" id="GO:0009350">
    <property type="term" value="C:ethanolamine ammonia-lyase complex"/>
    <property type="evidence" value="ECO:0007669"/>
    <property type="project" value="UniProtKB-UniRule"/>
</dbReference>
<evidence type="ECO:0000313" key="6">
    <source>
        <dbReference type="EMBL" id="TCK28103.1"/>
    </source>
</evidence>
<evidence type="ECO:0000256" key="1">
    <source>
        <dbReference type="ARBA" id="ARBA00022628"/>
    </source>
</evidence>
<reference evidence="6 7" key="1">
    <citation type="submission" date="2019-03" db="EMBL/GenBank/DDBJ databases">
        <title>Genomic Encyclopedia of Type Strains, Phase IV (KMG-IV): sequencing the most valuable type-strain genomes for metagenomic binning, comparative biology and taxonomic classification.</title>
        <authorList>
            <person name="Goeker M."/>
        </authorList>
    </citation>
    <scope>NUCLEOTIDE SEQUENCE [LARGE SCALE GENOMIC DNA]</scope>
    <source>
        <strain evidence="6 7">DSM 101</strain>
    </source>
</reference>
<evidence type="ECO:0000256" key="2">
    <source>
        <dbReference type="ARBA" id="ARBA00023239"/>
    </source>
</evidence>
<evidence type="ECO:0000256" key="4">
    <source>
        <dbReference type="ARBA" id="ARBA00024446"/>
    </source>
</evidence>
<gene>
    <name evidence="5" type="primary">eutC</name>
    <name evidence="6" type="ORF">EV667_2099</name>
</gene>
<dbReference type="EMBL" id="SMFY01000002">
    <property type="protein sequence ID" value="TCK28103.1"/>
    <property type="molecule type" value="Genomic_DNA"/>
</dbReference>
<comment type="pathway">
    <text evidence="5">Amine and polyamine degradation; ethanolamine degradation.</text>
</comment>
<evidence type="ECO:0000256" key="5">
    <source>
        <dbReference type="HAMAP-Rule" id="MF_00601"/>
    </source>
</evidence>
<dbReference type="Gene3D" id="3.40.50.11240">
    <property type="entry name" value="Ethanolamine ammonia-lyase light chain (EutC)"/>
    <property type="match status" value="1"/>
</dbReference>
<keyword evidence="4 5" id="KW-1283">Bacterial microcompartment</keyword>
<dbReference type="GO" id="GO:0031419">
    <property type="term" value="F:cobalamin binding"/>
    <property type="evidence" value="ECO:0007669"/>
    <property type="project" value="UniProtKB-UniRule"/>
</dbReference>
<dbReference type="HAMAP" id="MF_00601">
    <property type="entry name" value="EutC"/>
    <property type="match status" value="1"/>
</dbReference>
<dbReference type="PANTHER" id="PTHR39330">
    <property type="entry name" value="ETHANOLAMINE AMMONIA-LYASE LIGHT CHAIN"/>
    <property type="match status" value="1"/>
</dbReference>
<evidence type="ECO:0000256" key="3">
    <source>
        <dbReference type="ARBA" id="ARBA00023285"/>
    </source>
</evidence>
<feature type="binding site" evidence="5">
    <location>
        <position position="221"/>
    </location>
    <ligand>
        <name>adenosylcob(III)alamin</name>
        <dbReference type="ChEBI" id="CHEBI:18408"/>
    </ligand>
</feature>
<dbReference type="GO" id="GO:0006520">
    <property type="term" value="P:amino acid metabolic process"/>
    <property type="evidence" value="ECO:0007669"/>
    <property type="project" value="InterPro"/>
</dbReference>
<dbReference type="InterPro" id="IPR042255">
    <property type="entry name" value="EutC_N"/>
</dbReference>
<dbReference type="Pfam" id="PF05985">
    <property type="entry name" value="EutC"/>
    <property type="match status" value="1"/>
</dbReference>
<dbReference type="InterPro" id="IPR009246">
    <property type="entry name" value="EutC"/>
</dbReference>
<dbReference type="NCBIfam" id="NF003971">
    <property type="entry name" value="PRK05465.1"/>
    <property type="match status" value="1"/>
</dbReference>
<dbReference type="RefSeq" id="WP_131835286.1">
    <property type="nucleotide sequence ID" value="NZ_SMFY01000002.1"/>
</dbReference>
<dbReference type="UniPathway" id="UPA00560"/>